<dbReference type="RefSeq" id="WP_125655394.1">
    <property type="nucleotide sequence ID" value="NZ_AP019308.1"/>
</dbReference>
<organism evidence="2 3">
    <name type="scientific">Paenibacillus baekrokdamisoli</name>
    <dbReference type="NCBI Taxonomy" id="1712516"/>
    <lineage>
        <taxon>Bacteria</taxon>
        <taxon>Bacillati</taxon>
        <taxon>Bacillota</taxon>
        <taxon>Bacilli</taxon>
        <taxon>Bacillales</taxon>
        <taxon>Paenibacillaceae</taxon>
        <taxon>Paenibacillus</taxon>
    </lineage>
</organism>
<protein>
    <recommendedName>
        <fullName evidence="1">Glycosyl transferase family 1 domain-containing protein</fullName>
    </recommendedName>
</protein>
<dbReference type="Proteomes" id="UP000275368">
    <property type="component" value="Chromosome"/>
</dbReference>
<dbReference type="EMBL" id="AP019308">
    <property type="protein sequence ID" value="BBH20389.1"/>
    <property type="molecule type" value="Genomic_DNA"/>
</dbReference>
<dbReference type="Pfam" id="PF00534">
    <property type="entry name" value="Glycos_transf_1"/>
    <property type="match status" value="1"/>
</dbReference>
<reference evidence="2 3" key="1">
    <citation type="submission" date="2018-11" db="EMBL/GenBank/DDBJ databases">
        <title>Complete genome sequence of Paenibacillus baekrokdamisoli strain KCTC 33723.</title>
        <authorList>
            <person name="Kang S.W."/>
            <person name="Lee K.C."/>
            <person name="Kim K.K."/>
            <person name="Kim J.S."/>
            <person name="Kim D.S."/>
            <person name="Ko S.H."/>
            <person name="Yang S.H."/>
            <person name="Lee J.S."/>
        </authorList>
    </citation>
    <scope>NUCLEOTIDE SEQUENCE [LARGE SCALE GENOMIC DNA]</scope>
    <source>
        <strain evidence="2 3">KCTC 33723</strain>
    </source>
</reference>
<sequence>MQKVGLVMRKIQFTEAQGPRVYAERLKAIGQELGIDIVFIAPERNVSDYDQAVGFEYEKGDLCNYDIVVDRMMKEKIDHVIYTVSGFSFLKLFFDKCVLFPHSYPNPSLTGHEMMRPFYQIVDKAVVHTDFLKQSFKDDFGVTDVDVIPIGFEEELANRYYDPSAIIQNRILWIGRDEPNRRPDIPIEYARNNPDKEVVMVFGGVRYIESMKKYQIPNNVKLHFALTREEVFTLMNSAKVYWSSSVFDTFSMPLSEAMAMGKIICRPEHPCYAHISSTHTFAGNERNWNELLNMAVASPVQASQDNRAYAFSTFSNTIMKKGYESFFENWLK</sequence>
<dbReference type="InterPro" id="IPR001296">
    <property type="entry name" value="Glyco_trans_1"/>
</dbReference>
<gene>
    <name evidence="2" type="ORF">Back11_17340</name>
</gene>
<evidence type="ECO:0000313" key="3">
    <source>
        <dbReference type="Proteomes" id="UP000275368"/>
    </source>
</evidence>
<evidence type="ECO:0000313" key="2">
    <source>
        <dbReference type="EMBL" id="BBH20389.1"/>
    </source>
</evidence>
<dbReference type="OrthoDB" id="2894035at2"/>
<proteinExistence type="predicted"/>
<dbReference type="AlphaFoldDB" id="A0A3G9JBK7"/>
<dbReference type="Gene3D" id="3.40.50.2000">
    <property type="entry name" value="Glycogen Phosphorylase B"/>
    <property type="match status" value="1"/>
</dbReference>
<keyword evidence="3" id="KW-1185">Reference proteome</keyword>
<dbReference type="SUPFAM" id="SSF53756">
    <property type="entry name" value="UDP-Glycosyltransferase/glycogen phosphorylase"/>
    <property type="match status" value="1"/>
</dbReference>
<dbReference type="KEGG" id="pbk:Back11_17340"/>
<dbReference type="GO" id="GO:0016757">
    <property type="term" value="F:glycosyltransferase activity"/>
    <property type="evidence" value="ECO:0007669"/>
    <property type="project" value="InterPro"/>
</dbReference>
<accession>A0A3G9JBK7</accession>
<name>A0A3G9JBK7_9BACL</name>
<evidence type="ECO:0000259" key="1">
    <source>
        <dbReference type="Pfam" id="PF00534"/>
    </source>
</evidence>
<feature type="domain" description="Glycosyl transferase family 1" evidence="1">
    <location>
        <begin position="169"/>
        <end position="264"/>
    </location>
</feature>